<sequence length="778" mass="84581">MSGKVIRLGVLAAAVATLSLSTVAQTTSGAGAEPKKRGSRLLEEVMVTAQKREEDASDVPISIQAFGAEKLDALGVDGQDGLQAVTPSLTVGSQAGFTVTYLRGVGSDAFLTSDPSVTTYVDGVYFPFAYNLGNNFGGVDRIEILKGPQGTLFGRNATGGAINVVTKKPEFEEFFGEVYISYGNYGDLSARLRVNIPITDQIAFSLSGFQKERDTYFSNSTIDEGRSLPKEEADGWRAKLRFQPNDSLDATISYWKFGNEGAGSHFACVEEPTLLGAAGGIEGADGYKNCNNDGAVYTRGDSKIVYGELEYFAPWFDMKILGSDQTVIGPGLQDFDGSPEALVELSSRNQRLEAVQAEIQFLSNGEVGPAWLQWIVGANYYEGKGGFFQFDTNLAGLSTSNGELFGLQLPGELTELINNLNLAIPGTDIEQVGVVGTEALGIFAQTTITVTEWLDITLGARYQDEERNIIESSAGLLNLDGSVTEIRSSDTAVNNTNGKEVPGTVSSESLKPKVSFELRPFDDDTLIYLSYQEAIKGGTYNVLTLYADPSYVVDEEIEAVELGIKTQLFDGLVQFNGAFFNYDITNLQTQFVSAFEGGIIAFYNAEEARSYGFDFDGIVQLFPSWIDDLVLTGGAAFIKAEYTKFTNGSGYAEGTGLYEAGQDYSGNQIVRSPDVTASLTLSKTWYIYDNPLEVSIDGYYSSEQYYDTSNVSTSLQEAYSTYGARISYLYEPWKMRLTAFGKNLGDELYQTGGFGSDFGFKPNYGPPRLYGMKMSLEF</sequence>
<comment type="subcellular location">
    <subcellularLocation>
        <location evidence="1 11">Cell outer membrane</location>
        <topology evidence="1 11">Multi-pass membrane protein</topology>
    </subcellularLocation>
</comment>
<dbReference type="PROSITE" id="PS52016">
    <property type="entry name" value="TONB_DEPENDENT_REC_3"/>
    <property type="match status" value="1"/>
</dbReference>
<dbReference type="AlphaFoldDB" id="A0A7T4R2Q7"/>
<dbReference type="InterPro" id="IPR036942">
    <property type="entry name" value="Beta-barrel_TonB_sf"/>
</dbReference>
<evidence type="ECO:0000256" key="5">
    <source>
        <dbReference type="ARBA" id="ARBA00022692"/>
    </source>
</evidence>
<dbReference type="Gene3D" id="2.40.170.20">
    <property type="entry name" value="TonB-dependent receptor, beta-barrel domain"/>
    <property type="match status" value="1"/>
</dbReference>
<dbReference type="InterPro" id="IPR039426">
    <property type="entry name" value="TonB-dep_rcpt-like"/>
</dbReference>
<dbReference type="GO" id="GO:0006826">
    <property type="term" value="P:iron ion transport"/>
    <property type="evidence" value="ECO:0007669"/>
    <property type="project" value="UniProtKB-KW"/>
</dbReference>
<dbReference type="SUPFAM" id="SSF56935">
    <property type="entry name" value="Porins"/>
    <property type="match status" value="1"/>
</dbReference>
<dbReference type="GO" id="GO:0009279">
    <property type="term" value="C:cell outer membrane"/>
    <property type="evidence" value="ECO:0007669"/>
    <property type="project" value="UniProtKB-SubCell"/>
</dbReference>
<keyword evidence="5 11" id="KW-0812">Transmembrane</keyword>
<name>A0A7T4R2Q7_9GAMM</name>
<evidence type="ECO:0000256" key="8">
    <source>
        <dbReference type="ARBA" id="ARBA00023077"/>
    </source>
</evidence>
<evidence type="ECO:0000256" key="2">
    <source>
        <dbReference type="ARBA" id="ARBA00022448"/>
    </source>
</evidence>
<evidence type="ECO:0000256" key="9">
    <source>
        <dbReference type="ARBA" id="ARBA00023136"/>
    </source>
</evidence>
<dbReference type="Pfam" id="PF07715">
    <property type="entry name" value="Plug"/>
    <property type="match status" value="1"/>
</dbReference>
<dbReference type="PANTHER" id="PTHR32552:SF81">
    <property type="entry name" value="TONB-DEPENDENT OUTER MEMBRANE RECEPTOR"/>
    <property type="match status" value="1"/>
</dbReference>
<feature type="domain" description="TonB-dependent receptor plug" evidence="13">
    <location>
        <begin position="56"/>
        <end position="161"/>
    </location>
</feature>
<protein>
    <submittedName>
        <fullName evidence="14">TonB-dependent receptor</fullName>
    </submittedName>
</protein>
<evidence type="ECO:0000256" key="4">
    <source>
        <dbReference type="ARBA" id="ARBA00022496"/>
    </source>
</evidence>
<accession>A0A7T4R2Q7</accession>
<dbReference type="KEGG" id="snan:I6N98_04590"/>
<dbReference type="InterPro" id="IPR012910">
    <property type="entry name" value="Plug_dom"/>
</dbReference>
<dbReference type="EMBL" id="CP066167">
    <property type="protein sequence ID" value="QQD19137.1"/>
    <property type="molecule type" value="Genomic_DNA"/>
</dbReference>
<evidence type="ECO:0000256" key="7">
    <source>
        <dbReference type="ARBA" id="ARBA00023065"/>
    </source>
</evidence>
<evidence type="ECO:0000256" key="1">
    <source>
        <dbReference type="ARBA" id="ARBA00004571"/>
    </source>
</evidence>
<dbReference type="PANTHER" id="PTHR32552">
    <property type="entry name" value="FERRICHROME IRON RECEPTOR-RELATED"/>
    <property type="match status" value="1"/>
</dbReference>
<evidence type="ECO:0000313" key="14">
    <source>
        <dbReference type="EMBL" id="QQD19137.1"/>
    </source>
</evidence>
<gene>
    <name evidence="14" type="ORF">I6N98_04590</name>
</gene>
<evidence type="ECO:0000259" key="13">
    <source>
        <dbReference type="Pfam" id="PF07715"/>
    </source>
</evidence>
<dbReference type="RefSeq" id="WP_198570622.1">
    <property type="nucleotide sequence ID" value="NZ_CP066167.1"/>
</dbReference>
<keyword evidence="3 11" id="KW-1134">Transmembrane beta strand</keyword>
<keyword evidence="7" id="KW-0406">Ion transport</keyword>
<keyword evidence="2 11" id="KW-0813">Transport</keyword>
<keyword evidence="15" id="KW-1185">Reference proteome</keyword>
<proteinExistence type="inferred from homology"/>
<keyword evidence="10 11" id="KW-0998">Cell outer membrane</keyword>
<keyword evidence="8" id="KW-0798">TonB box</keyword>
<keyword evidence="14" id="KW-0675">Receptor</keyword>
<comment type="similarity">
    <text evidence="11">Belongs to the TonB-dependent receptor family.</text>
</comment>
<feature type="chain" id="PRO_5032576483" evidence="12">
    <location>
        <begin position="25"/>
        <end position="778"/>
    </location>
</feature>
<evidence type="ECO:0000256" key="6">
    <source>
        <dbReference type="ARBA" id="ARBA00023004"/>
    </source>
</evidence>
<evidence type="ECO:0000256" key="10">
    <source>
        <dbReference type="ARBA" id="ARBA00023237"/>
    </source>
</evidence>
<keyword evidence="6" id="KW-0408">Iron</keyword>
<evidence type="ECO:0000256" key="12">
    <source>
        <dbReference type="SAM" id="SignalP"/>
    </source>
</evidence>
<dbReference type="Proteomes" id="UP000596063">
    <property type="component" value="Chromosome"/>
</dbReference>
<organism evidence="14 15">
    <name type="scientific">Spongiibacter nanhainus</name>
    <dbReference type="NCBI Taxonomy" id="2794344"/>
    <lineage>
        <taxon>Bacteria</taxon>
        <taxon>Pseudomonadati</taxon>
        <taxon>Pseudomonadota</taxon>
        <taxon>Gammaproteobacteria</taxon>
        <taxon>Cellvibrionales</taxon>
        <taxon>Spongiibacteraceae</taxon>
        <taxon>Spongiibacter</taxon>
    </lineage>
</organism>
<feature type="signal peptide" evidence="12">
    <location>
        <begin position="1"/>
        <end position="24"/>
    </location>
</feature>
<keyword evidence="4" id="KW-0410">Iron transport</keyword>
<reference evidence="14 15" key="1">
    <citation type="submission" date="2020-12" db="EMBL/GenBank/DDBJ databases">
        <authorList>
            <person name="Shan Y."/>
        </authorList>
    </citation>
    <scope>NUCLEOTIDE SEQUENCE [LARGE SCALE GENOMIC DNA]</scope>
    <source>
        <strain evidence="15">csc3.9</strain>
    </source>
</reference>
<keyword evidence="9 11" id="KW-0472">Membrane</keyword>
<evidence type="ECO:0000256" key="3">
    <source>
        <dbReference type="ARBA" id="ARBA00022452"/>
    </source>
</evidence>
<evidence type="ECO:0000256" key="11">
    <source>
        <dbReference type="PROSITE-ProRule" id="PRU01360"/>
    </source>
</evidence>
<keyword evidence="12" id="KW-0732">Signal</keyword>
<evidence type="ECO:0000313" key="15">
    <source>
        <dbReference type="Proteomes" id="UP000596063"/>
    </source>
</evidence>